<dbReference type="Pfam" id="PF00069">
    <property type="entry name" value="Pkinase"/>
    <property type="match status" value="1"/>
</dbReference>
<keyword evidence="8" id="KW-0547">Nucleotide-binding</keyword>
<dbReference type="SUPFAM" id="SSF56112">
    <property type="entry name" value="Protein kinase-like (PK-like)"/>
    <property type="match status" value="1"/>
</dbReference>
<sequence>MAHCTNEDMLDDPEPLSSIFPYIDSHTHIIYEKKHKYADFIGDRYLKGSLIGEGSYSKVKDTLDAQSLTRKAAKIVSRKKIRKIPNGEINVRREVMILKKLSHTNVIKLFHSFQDLIKDKLYLILEYCLGDLQTLLDNSIMKCFCLWQAKYYFVQLIDGLEYIHSRGIVHKDIKPGNMLISADDILKLTDFGVAEELSPFQNNDECKFAQGAPAFQSPEEVTGLHDSWSGFKADIWSAGVSLYNFTTGQYPFEGDCLYQIISSIQNDIVVVPNILPCSLIDLLANMLQKIPDNRLSIYSIKSHSWVLEIISPPPEDQILRFGCYNKAANSHRGLTVTPYLESLHNYTDGNDKRQDLFCLQGYNRNFEIENDFDQNSHRSCFPYVNTLINTHSVVGGSEQQISNFGESADHLESLNLDLDHLRLANSVEVIDNTAKGHGVKDSVLYQRNSKTKHISQSCKQQ</sequence>
<keyword evidence="9" id="KW-0418">Kinase</keyword>
<dbReference type="GO" id="GO:0046872">
    <property type="term" value="F:metal ion binding"/>
    <property type="evidence" value="ECO:0007669"/>
    <property type="project" value="UniProtKB-KW"/>
</dbReference>
<dbReference type="InterPro" id="IPR000719">
    <property type="entry name" value="Prot_kinase_dom"/>
</dbReference>
<dbReference type="PROSITE" id="PS50011">
    <property type="entry name" value="PROTEIN_KINASE_DOM"/>
    <property type="match status" value="1"/>
</dbReference>
<evidence type="ECO:0000256" key="6">
    <source>
        <dbReference type="ARBA" id="ARBA00022679"/>
    </source>
</evidence>
<dbReference type="GO" id="GO:0035556">
    <property type="term" value="P:intracellular signal transduction"/>
    <property type="evidence" value="ECO:0007669"/>
    <property type="project" value="TreeGrafter"/>
</dbReference>
<dbReference type="GO" id="GO:0004674">
    <property type="term" value="F:protein serine/threonine kinase activity"/>
    <property type="evidence" value="ECO:0007669"/>
    <property type="project" value="UniProtKB-KW"/>
</dbReference>
<evidence type="ECO:0000256" key="9">
    <source>
        <dbReference type="ARBA" id="ARBA00022777"/>
    </source>
</evidence>
<keyword evidence="10" id="KW-0067">ATP-binding</keyword>
<comment type="cofactor">
    <cofactor evidence="2">
        <name>Mg(2+)</name>
        <dbReference type="ChEBI" id="CHEBI:18420"/>
    </cofactor>
</comment>
<dbReference type="PROSITE" id="PS00108">
    <property type="entry name" value="PROTEIN_KINASE_ST"/>
    <property type="match status" value="1"/>
</dbReference>
<proteinExistence type="inferred from homology"/>
<evidence type="ECO:0000313" key="16">
    <source>
        <dbReference type="EMBL" id="KAI6651209.1"/>
    </source>
</evidence>
<name>A0AAV7JQR8_9METZ</name>
<dbReference type="PANTHER" id="PTHR24346">
    <property type="entry name" value="MAP/MICROTUBULE AFFINITY-REGULATING KINASE"/>
    <property type="match status" value="1"/>
</dbReference>
<dbReference type="SMART" id="SM00220">
    <property type="entry name" value="S_TKc"/>
    <property type="match status" value="1"/>
</dbReference>
<feature type="domain" description="Protein kinase" evidence="15">
    <location>
        <begin position="45"/>
        <end position="306"/>
    </location>
</feature>
<comment type="caution">
    <text evidence="16">The sequence shown here is derived from an EMBL/GenBank/DDBJ whole genome shotgun (WGS) entry which is preliminary data.</text>
</comment>
<dbReference type="GO" id="GO:0005737">
    <property type="term" value="C:cytoplasm"/>
    <property type="evidence" value="ECO:0007669"/>
    <property type="project" value="TreeGrafter"/>
</dbReference>
<dbReference type="Gene3D" id="1.10.510.10">
    <property type="entry name" value="Transferase(Phosphotransferase) domain 1"/>
    <property type="match status" value="1"/>
</dbReference>
<keyword evidence="17" id="KW-1185">Reference proteome</keyword>
<comment type="catalytic activity">
    <reaction evidence="14">
        <text>L-seryl-[protein] + ATP = O-phospho-L-seryl-[protein] + ADP + H(+)</text>
        <dbReference type="Rhea" id="RHEA:17989"/>
        <dbReference type="Rhea" id="RHEA-COMP:9863"/>
        <dbReference type="Rhea" id="RHEA-COMP:11604"/>
        <dbReference type="ChEBI" id="CHEBI:15378"/>
        <dbReference type="ChEBI" id="CHEBI:29999"/>
        <dbReference type="ChEBI" id="CHEBI:30616"/>
        <dbReference type="ChEBI" id="CHEBI:83421"/>
        <dbReference type="ChEBI" id="CHEBI:456216"/>
        <dbReference type="EC" id="2.7.11.1"/>
    </reaction>
</comment>
<evidence type="ECO:0000256" key="5">
    <source>
        <dbReference type="ARBA" id="ARBA00022527"/>
    </source>
</evidence>
<keyword evidence="11" id="KW-0460">Magnesium</keyword>
<evidence type="ECO:0000256" key="2">
    <source>
        <dbReference type="ARBA" id="ARBA00001946"/>
    </source>
</evidence>
<comment type="similarity">
    <text evidence="3">Belongs to the protein kinase superfamily. CAMK Ser/Thr protein kinase family. LKB1 subfamily.</text>
</comment>
<accession>A0AAV7JQR8</accession>
<evidence type="ECO:0000256" key="3">
    <source>
        <dbReference type="ARBA" id="ARBA00009985"/>
    </source>
</evidence>
<evidence type="ECO:0000259" key="15">
    <source>
        <dbReference type="PROSITE" id="PS50011"/>
    </source>
</evidence>
<evidence type="ECO:0000256" key="8">
    <source>
        <dbReference type="ARBA" id="ARBA00022741"/>
    </source>
</evidence>
<dbReference type="GO" id="GO:0005524">
    <property type="term" value="F:ATP binding"/>
    <property type="evidence" value="ECO:0007669"/>
    <property type="project" value="UniProtKB-KW"/>
</dbReference>
<evidence type="ECO:0000256" key="11">
    <source>
        <dbReference type="ARBA" id="ARBA00022842"/>
    </source>
</evidence>
<evidence type="ECO:0000256" key="13">
    <source>
        <dbReference type="ARBA" id="ARBA00047899"/>
    </source>
</evidence>
<organism evidence="16 17">
    <name type="scientific">Oopsacas minuta</name>
    <dbReference type="NCBI Taxonomy" id="111878"/>
    <lineage>
        <taxon>Eukaryota</taxon>
        <taxon>Metazoa</taxon>
        <taxon>Porifera</taxon>
        <taxon>Hexactinellida</taxon>
        <taxon>Hexasterophora</taxon>
        <taxon>Lyssacinosida</taxon>
        <taxon>Leucopsacidae</taxon>
        <taxon>Oopsacas</taxon>
    </lineage>
</organism>
<dbReference type="InterPro" id="IPR011009">
    <property type="entry name" value="Kinase-like_dom_sf"/>
</dbReference>
<keyword evidence="12" id="KW-0464">Manganese</keyword>
<evidence type="ECO:0000256" key="12">
    <source>
        <dbReference type="ARBA" id="ARBA00023211"/>
    </source>
</evidence>
<evidence type="ECO:0000313" key="17">
    <source>
        <dbReference type="Proteomes" id="UP001165289"/>
    </source>
</evidence>
<keyword evidence="5" id="KW-0723">Serine/threonine-protein kinase</keyword>
<comment type="catalytic activity">
    <reaction evidence="13">
        <text>L-threonyl-[protein] + ATP = O-phospho-L-threonyl-[protein] + ADP + H(+)</text>
        <dbReference type="Rhea" id="RHEA:46608"/>
        <dbReference type="Rhea" id="RHEA-COMP:11060"/>
        <dbReference type="Rhea" id="RHEA-COMP:11605"/>
        <dbReference type="ChEBI" id="CHEBI:15378"/>
        <dbReference type="ChEBI" id="CHEBI:30013"/>
        <dbReference type="ChEBI" id="CHEBI:30616"/>
        <dbReference type="ChEBI" id="CHEBI:61977"/>
        <dbReference type="ChEBI" id="CHEBI:456216"/>
        <dbReference type="EC" id="2.7.11.1"/>
    </reaction>
</comment>
<evidence type="ECO:0000256" key="1">
    <source>
        <dbReference type="ARBA" id="ARBA00001936"/>
    </source>
</evidence>
<dbReference type="AlphaFoldDB" id="A0AAV7JQR8"/>
<evidence type="ECO:0000256" key="7">
    <source>
        <dbReference type="ARBA" id="ARBA00022723"/>
    </source>
</evidence>
<gene>
    <name evidence="16" type="ORF">LOD99_5356</name>
</gene>
<dbReference type="PANTHER" id="PTHR24346:SF94">
    <property type="entry name" value="NON-SPECIFIC SERINE_THREONINE PROTEIN KINASE"/>
    <property type="match status" value="1"/>
</dbReference>
<evidence type="ECO:0000256" key="4">
    <source>
        <dbReference type="ARBA" id="ARBA00012513"/>
    </source>
</evidence>
<reference evidence="16 17" key="1">
    <citation type="journal article" date="2023" name="BMC Biol.">
        <title>The compact genome of the sponge Oopsacas minuta (Hexactinellida) is lacking key metazoan core genes.</title>
        <authorList>
            <person name="Santini S."/>
            <person name="Schenkelaars Q."/>
            <person name="Jourda C."/>
            <person name="Duchesne M."/>
            <person name="Belahbib H."/>
            <person name="Rocher C."/>
            <person name="Selva M."/>
            <person name="Riesgo A."/>
            <person name="Vervoort M."/>
            <person name="Leys S.P."/>
            <person name="Kodjabachian L."/>
            <person name="Le Bivic A."/>
            <person name="Borchiellini C."/>
            <person name="Claverie J.M."/>
            <person name="Renard E."/>
        </authorList>
    </citation>
    <scope>NUCLEOTIDE SEQUENCE [LARGE SCALE GENOMIC DNA]</scope>
    <source>
        <strain evidence="16">SPO-2</strain>
    </source>
</reference>
<comment type="cofactor">
    <cofactor evidence="1">
        <name>Mn(2+)</name>
        <dbReference type="ChEBI" id="CHEBI:29035"/>
    </cofactor>
</comment>
<protein>
    <recommendedName>
        <fullName evidence="4">non-specific serine/threonine protein kinase</fullName>
        <ecNumber evidence="4">2.7.11.1</ecNumber>
    </recommendedName>
</protein>
<evidence type="ECO:0000256" key="10">
    <source>
        <dbReference type="ARBA" id="ARBA00022840"/>
    </source>
</evidence>
<dbReference type="FunFam" id="1.10.510.10:FF:000571">
    <property type="entry name" value="Maternal embryonic leucine zipper kinase"/>
    <property type="match status" value="1"/>
</dbReference>
<dbReference type="Proteomes" id="UP001165289">
    <property type="component" value="Unassembled WGS sequence"/>
</dbReference>
<evidence type="ECO:0000256" key="14">
    <source>
        <dbReference type="ARBA" id="ARBA00048679"/>
    </source>
</evidence>
<keyword evidence="6" id="KW-0808">Transferase</keyword>
<dbReference type="EMBL" id="JAKMXF010000306">
    <property type="protein sequence ID" value="KAI6651209.1"/>
    <property type="molecule type" value="Genomic_DNA"/>
</dbReference>
<dbReference type="EC" id="2.7.11.1" evidence="4"/>
<dbReference type="Gene3D" id="3.30.200.20">
    <property type="entry name" value="Phosphorylase Kinase, domain 1"/>
    <property type="match status" value="1"/>
</dbReference>
<dbReference type="InterPro" id="IPR008271">
    <property type="entry name" value="Ser/Thr_kinase_AS"/>
</dbReference>
<keyword evidence="7" id="KW-0479">Metal-binding</keyword>